<dbReference type="InterPro" id="IPR008693">
    <property type="entry name" value="MmpS"/>
</dbReference>
<evidence type="ECO:0000256" key="1">
    <source>
        <dbReference type="ARBA" id="ARBA00004236"/>
    </source>
</evidence>
<dbReference type="Pfam" id="PF05423">
    <property type="entry name" value="Mycobact_memb"/>
    <property type="match status" value="1"/>
</dbReference>
<evidence type="ECO:0000313" key="10">
    <source>
        <dbReference type="Proteomes" id="UP000467252"/>
    </source>
</evidence>
<dbReference type="GO" id="GO:0005886">
    <property type="term" value="C:plasma membrane"/>
    <property type="evidence" value="ECO:0007669"/>
    <property type="project" value="UniProtKB-SubCell"/>
</dbReference>
<keyword evidence="6 8" id="KW-0472">Membrane</keyword>
<evidence type="ECO:0000256" key="6">
    <source>
        <dbReference type="ARBA" id="ARBA00023136"/>
    </source>
</evidence>
<gene>
    <name evidence="9" type="ORF">MPUL_18300</name>
</gene>
<name>A0A7I7UH55_MYCPV</name>
<dbReference type="AlphaFoldDB" id="A0A7I7UH55"/>
<dbReference type="InterPro" id="IPR038468">
    <property type="entry name" value="MmpS_C"/>
</dbReference>
<proteinExistence type="inferred from homology"/>
<evidence type="ECO:0000256" key="7">
    <source>
        <dbReference type="SAM" id="MobiDB-lite"/>
    </source>
</evidence>
<evidence type="ECO:0000256" key="3">
    <source>
        <dbReference type="ARBA" id="ARBA00022475"/>
    </source>
</evidence>
<evidence type="ECO:0000256" key="2">
    <source>
        <dbReference type="ARBA" id="ARBA00007531"/>
    </source>
</evidence>
<keyword evidence="3" id="KW-1003">Cell membrane</keyword>
<comment type="similarity">
    <text evidence="2">Belongs to the MmpS family.</text>
</comment>
<feature type="transmembrane region" description="Helical" evidence="8">
    <location>
        <begin position="69"/>
        <end position="89"/>
    </location>
</feature>
<evidence type="ECO:0000313" key="9">
    <source>
        <dbReference type="EMBL" id="BBY80672.1"/>
    </source>
</evidence>
<reference evidence="9 10" key="1">
    <citation type="journal article" date="2019" name="Emerg. Microbes Infect.">
        <title>Comprehensive subspecies identification of 175 nontuberculous mycobacteria species based on 7547 genomic profiles.</title>
        <authorList>
            <person name="Matsumoto Y."/>
            <person name="Kinjo T."/>
            <person name="Motooka D."/>
            <person name="Nabeya D."/>
            <person name="Jung N."/>
            <person name="Uechi K."/>
            <person name="Horii T."/>
            <person name="Iida T."/>
            <person name="Fujita J."/>
            <person name="Nakamura S."/>
        </authorList>
    </citation>
    <scope>NUCLEOTIDE SEQUENCE [LARGE SCALE GENOMIC DNA]</scope>
    <source>
        <strain evidence="9 10">JCM 6370</strain>
    </source>
</reference>
<sequence>MGVVVDGSTYDVEPARSDVAVEDGPSQTRRKGFLRRRARQPSPTSQVKRPARAKRRTPASLMFRLLRRVWLPLVIVAVLVAGGFTVSRLHSIFGSVNSLSYGDTKVDETPINPKYLKYEIFGPPGTVAQISYFDENGSPKFIKDVPLPWSLEFPITTAAGVGSIAANGDSESLGCRILVDNVVKSENIKQHAVSTFTSCMLKAA</sequence>
<evidence type="ECO:0000256" key="5">
    <source>
        <dbReference type="ARBA" id="ARBA00022989"/>
    </source>
</evidence>
<dbReference type="Proteomes" id="UP000467252">
    <property type="component" value="Chromosome"/>
</dbReference>
<feature type="region of interest" description="Disordered" evidence="7">
    <location>
        <begin position="15"/>
        <end position="55"/>
    </location>
</feature>
<evidence type="ECO:0008006" key="11">
    <source>
        <dbReference type="Google" id="ProtNLM"/>
    </source>
</evidence>
<dbReference type="EMBL" id="AP022599">
    <property type="protein sequence ID" value="BBY80672.1"/>
    <property type="molecule type" value="Genomic_DNA"/>
</dbReference>
<comment type="subcellular location">
    <subcellularLocation>
        <location evidence="1">Cell membrane</location>
    </subcellularLocation>
</comment>
<evidence type="ECO:0000256" key="8">
    <source>
        <dbReference type="SAM" id="Phobius"/>
    </source>
</evidence>
<dbReference type="Gene3D" id="2.60.40.2880">
    <property type="entry name" value="MmpS1-5, C-terminal soluble domain"/>
    <property type="match status" value="1"/>
</dbReference>
<keyword evidence="5 8" id="KW-1133">Transmembrane helix</keyword>
<protein>
    <recommendedName>
        <fullName evidence="11">Siderophore export accessory protein MmpS4</fullName>
    </recommendedName>
</protein>
<evidence type="ECO:0000256" key="4">
    <source>
        <dbReference type="ARBA" id="ARBA00022692"/>
    </source>
</evidence>
<organism evidence="9 10">
    <name type="scientific">Mycolicibacterium pulveris</name>
    <name type="common">Mycobacterium pulveris</name>
    <dbReference type="NCBI Taxonomy" id="36813"/>
    <lineage>
        <taxon>Bacteria</taxon>
        <taxon>Bacillati</taxon>
        <taxon>Actinomycetota</taxon>
        <taxon>Actinomycetes</taxon>
        <taxon>Mycobacteriales</taxon>
        <taxon>Mycobacteriaceae</taxon>
        <taxon>Mycolicibacterium</taxon>
    </lineage>
</organism>
<feature type="compositionally biased region" description="Basic residues" evidence="7">
    <location>
        <begin position="28"/>
        <end position="39"/>
    </location>
</feature>
<keyword evidence="4 8" id="KW-0812">Transmembrane</keyword>
<accession>A0A7I7UH55</accession>
<keyword evidence="10" id="KW-1185">Reference proteome</keyword>